<dbReference type="SUPFAM" id="SSF53300">
    <property type="entry name" value="vWA-like"/>
    <property type="match status" value="1"/>
</dbReference>
<feature type="compositionally biased region" description="Polar residues" evidence="8">
    <location>
        <begin position="1"/>
        <end position="16"/>
    </location>
</feature>
<keyword evidence="2" id="KW-0547">Nucleotide-binding</keyword>
<dbReference type="SUPFAM" id="SSF52540">
    <property type="entry name" value="P-loop containing nucleoside triphosphate hydrolases"/>
    <property type="match status" value="3"/>
</dbReference>
<evidence type="ECO:0000256" key="8">
    <source>
        <dbReference type="SAM" id="MobiDB-lite"/>
    </source>
</evidence>
<evidence type="ECO:0000256" key="2">
    <source>
        <dbReference type="ARBA" id="ARBA00022741"/>
    </source>
</evidence>
<feature type="region of interest" description="Disordered" evidence="8">
    <location>
        <begin position="1655"/>
        <end position="1698"/>
    </location>
</feature>
<dbReference type="FunFam" id="3.40.50.300:FF:000989">
    <property type="entry name" value="von Willebrand factor A domain containing 8"/>
    <property type="match status" value="1"/>
</dbReference>
<evidence type="ECO:0000256" key="3">
    <source>
        <dbReference type="ARBA" id="ARBA00022840"/>
    </source>
</evidence>
<dbReference type="CTD" id="23078"/>
<dbReference type="GO" id="GO:0005524">
    <property type="term" value="F:ATP binding"/>
    <property type="evidence" value="ECO:0007669"/>
    <property type="project" value="UniProtKB-KW"/>
</dbReference>
<dbReference type="FunFam" id="3.40.50.410:FF:000049">
    <property type="entry name" value="von Willebrand factor A domain containing 8"/>
    <property type="match status" value="1"/>
</dbReference>
<dbReference type="Gene3D" id="3.40.50.410">
    <property type="entry name" value="von Willebrand factor, type A domain"/>
    <property type="match status" value="1"/>
</dbReference>
<dbReference type="Gene3D" id="3.40.50.300">
    <property type="entry name" value="P-loop containing nucleotide triphosphate hydrolases"/>
    <property type="match status" value="3"/>
</dbReference>
<dbReference type="PROSITE" id="PS50234">
    <property type="entry name" value="VWFA"/>
    <property type="match status" value="1"/>
</dbReference>
<dbReference type="SMART" id="SM00327">
    <property type="entry name" value="VWA"/>
    <property type="match status" value="1"/>
</dbReference>
<dbReference type="OrthoDB" id="5186at2759"/>
<feature type="compositionally biased region" description="Gly residues" evidence="8">
    <location>
        <begin position="1679"/>
        <end position="1697"/>
    </location>
</feature>
<proteinExistence type="predicted"/>
<keyword evidence="4" id="KW-0809">Transit peptide</keyword>
<dbReference type="GO" id="GO:0016887">
    <property type="term" value="F:ATP hydrolysis activity"/>
    <property type="evidence" value="ECO:0007669"/>
    <property type="project" value="InterPro"/>
</dbReference>
<gene>
    <name evidence="10" type="primary">VWA8</name>
</gene>
<comment type="subcellular location">
    <subcellularLocation>
        <location evidence="1">Mitochondrion</location>
    </subcellularLocation>
</comment>
<dbReference type="FunFam" id="3.40.50.300:FF:000663">
    <property type="entry name" value="von Willebrand factor A domain containing 8"/>
    <property type="match status" value="1"/>
</dbReference>
<evidence type="ECO:0000256" key="4">
    <source>
        <dbReference type="ARBA" id="ARBA00022946"/>
    </source>
</evidence>
<dbReference type="FunFam" id="3.40.50.300:FF:000587">
    <property type="entry name" value="von Willebrand factor A domain containing 8"/>
    <property type="match status" value="1"/>
</dbReference>
<dbReference type="PANTHER" id="PTHR21610:SF9">
    <property type="entry name" value="VON WILLEBRAND FACTOR A DOMAIN-CONTAINING PROTEIN 8"/>
    <property type="match status" value="1"/>
</dbReference>
<keyword evidence="5" id="KW-0496">Mitochondrion</keyword>
<feature type="compositionally biased region" description="Basic and acidic residues" evidence="8">
    <location>
        <begin position="1655"/>
        <end position="1671"/>
    </location>
</feature>
<sequence>MLLEPSSISWTPQRSQDYGERLEAGLGNPGEQSQVRAKRASARSRSQGSAGEAERPARPSARPGAPPGRLRPGLRGRMPVPLAPVGRAGPARHRRDSVIDSGRIIAREVNDVNPTGLAATKITRLKVWGLWINAGGNSPEIWTQVRTALSQLTLLPSSLEKEQQGDTVNIGDVSYKLKTPKSPELVPQNYISDSLAQSVIQHLRWIMQKDLLGQDVFLIGPPGPLRRSIAMQYLELTKREVEYIALTRDTTETDLKQRREICAGTAFYIDQCAVRAATEGRILVLEGLEKAERNVLPVLNNLLENREMQLEDGRFLMSAERYDKLLQDHSKTELDAWKIVRVSENFRVIALGLPVPRYSGNPLDPPLRSRFQARDIYYLPFKDQLKLLYSVGTHVSAEKVSQLLSFATTLCSQESSTLGLPDFPLDSLPAAVQVLDSFPMMSMKHAIQWLYPYTILLGHEGKMAVEGVLKRFELQDSRSSVLPEEVVRVERVTENHVFQASVTIRIAGKEVTIKVPAGTRPLSQPCASDHFIQTLSHKQLLAEMMQSHMVKDICLIGGKGCGKTVIAKNFADTLGYNIEPVMLYQDMTARDLLQQRYTLPNGDTAWRSSPLVNAALEGKLVLLDGIHRVNAGTLAVLQRLIHDRELSLYDGSRLLREDRYMRLKEALQMSDEQLRKRSIFPVHPSFRIIALAEPPVVGSTTQQWLGPEFLTMFFFHYMKPLVKSEEMQVIKEMVPNIPQEALDKLLSFTHKLRETQDPTAQSLAASLSTRQLLRISRRLSQHPNENLHSAVTKACLSRFLPSLARSALEKNLADSAIERSTDNNLERELEDYKCEVTSGSLRIGAVSAPIYDAHEKMKVPDVLFYDNVQHMIVMEDMLKDFLLGEHLLLVGNQGVGKNKIVDRFLHLLNRPREYIQLHRDTTVQTLTLQPSVRDGLIVYEDSPLVKAVKLGHVLVVDEADKAPTNVTCILKTLVENGEMILADGRRIVANSANVNGRENVVVIHPDFRMIVLANRPGFPFLGNDFFGTLGDIFSCHAVDNPKPHSELKMLRQYGPNVPKPTLQKLVAAFGELRNLADQGIINYPYSTREVVNIVKHLQKFPTEGLSSVVRNVFDFDSYDNDLRETLINTLHKHGIPIGAKPTSVQLAKELPLPEQTFVGYWTIGQSRNGMQKLLCPAETRHIDVKGPALINIQEYPIERHEERSQTFTEECASWKLPLDDINLICDIATSHENEEDTLYVVACNPISLYFMNMTGKRGYFVDFFDIFPRMARGVWHPFVTVAPLGNPLKGQVILHEQQSNVILLLDTTSQALRRLILPSEGLPSKKTSWWNKEETETYKMCREFSHKNWLVFYKEKGNSLAVLDVLEGCTHTISLPINLKTVFLVAEDKWLLVESETNRKYLLTKPAHIESEDSGVCQLYVLKEEPPSSGFGVTQETDSSIPHKISSDQLSSEKLSSAVGQKIASPNRVLSDENSYATIVVGFPDLLSPSEVYSWQRPSSLHKSRVTDTTFYGGRKKSGTPKQSNCVTLLDTNQIVRILPPGEVPLKDIYPKDVTPPQTAGYIEVTDLQSKKLRYVPIPGSESLSPYTTWLSTISDTDVLLAEWGKGGVVTVDMGGRVRLWETGLEHLQRSLMEWRNMIGQEGDRHIQITINRESGEDVSSPKHGKEDPDNMPHVGGNTWAGGTGGRDTAGLGGKGGPYRLDAGHKVYQVSEAEKDAVPEEVKRAAREMGQKAFQQRLKEIQMSEYDAATYERFSGAVRRQVHSLRIILDNLQAKGKERQWLRHQATGELDDAKIIDGLTGEKAIYKRRGELEPQLGSPQQKPKRLRLVVDVSGSMYRFNGVDGRLERSMEAVCMVMEAFENYEEKFKYDIAGHSGDGYNIGLVPINKIPKDNKQRLEILKTMHAHAQFCMSGDHTLEGTEHAIREIAKEEADEYFVIVLSDANLSRYRIHPARFAQILTSNPQVNAFAIFIGSLGDQATRLQRTLPAGRSFVAMDTKDIPQILQQIFTSTMLSSV</sequence>
<evidence type="ECO:0000256" key="1">
    <source>
        <dbReference type="ARBA" id="ARBA00004173"/>
    </source>
</evidence>
<dbReference type="Pfam" id="PF07728">
    <property type="entry name" value="AAA_5"/>
    <property type="match status" value="3"/>
</dbReference>
<comment type="function">
    <text evidence="6">Exhibits ATPase activity in vitro.</text>
</comment>
<dbReference type="InterPro" id="IPR036465">
    <property type="entry name" value="vWFA_dom_sf"/>
</dbReference>
<dbReference type="SMART" id="SM00382">
    <property type="entry name" value="AAA"/>
    <property type="match status" value="2"/>
</dbReference>
<accession>A0A9W3FEV3</accession>
<dbReference type="KEGG" id="cbai:105083457"/>
<dbReference type="InterPro" id="IPR027417">
    <property type="entry name" value="P-loop_NTPase"/>
</dbReference>
<evidence type="ECO:0000256" key="6">
    <source>
        <dbReference type="ARBA" id="ARBA00055988"/>
    </source>
</evidence>
<dbReference type="InterPro" id="IPR002035">
    <property type="entry name" value="VWF_A"/>
</dbReference>
<feature type="domain" description="VWFA" evidence="9">
    <location>
        <begin position="1825"/>
        <end position="2007"/>
    </location>
</feature>
<dbReference type="CDD" id="cd00009">
    <property type="entry name" value="AAA"/>
    <property type="match status" value="1"/>
</dbReference>
<evidence type="ECO:0000259" key="9">
    <source>
        <dbReference type="PROSITE" id="PS50234"/>
    </source>
</evidence>
<dbReference type="GO" id="GO:0005739">
    <property type="term" value="C:mitochondrion"/>
    <property type="evidence" value="ECO:0007669"/>
    <property type="project" value="UniProtKB-SubCell"/>
</dbReference>
<protein>
    <recommendedName>
        <fullName evidence="7">von Willebrand factor A domain-containing protein 8</fullName>
    </recommendedName>
</protein>
<dbReference type="PANTHER" id="PTHR21610">
    <property type="entry name" value="VON WILLEBRAND FACTOR A DOMAIN-CONTAINING PROTEIN 8"/>
    <property type="match status" value="1"/>
</dbReference>
<feature type="compositionally biased region" description="Low complexity" evidence="8">
    <location>
        <begin position="58"/>
        <end position="77"/>
    </location>
</feature>
<reference evidence="10" key="1">
    <citation type="submission" date="2025-08" db="UniProtKB">
        <authorList>
            <consortium name="RefSeq"/>
        </authorList>
    </citation>
    <scope>IDENTIFICATION</scope>
    <source>
        <tissue evidence="10">Blood</tissue>
    </source>
</reference>
<dbReference type="InterPro" id="IPR003593">
    <property type="entry name" value="AAA+_ATPase"/>
</dbReference>
<dbReference type="InterPro" id="IPR011704">
    <property type="entry name" value="ATPase_dyneun-rel_AAA"/>
</dbReference>
<dbReference type="InterPro" id="IPR039891">
    <property type="entry name" value="VWA8"/>
</dbReference>
<organism evidence="10">
    <name type="scientific">Camelus bactrianus</name>
    <name type="common">Bactrian camel</name>
    <dbReference type="NCBI Taxonomy" id="9837"/>
    <lineage>
        <taxon>Eukaryota</taxon>
        <taxon>Metazoa</taxon>
        <taxon>Chordata</taxon>
        <taxon>Craniata</taxon>
        <taxon>Vertebrata</taxon>
        <taxon>Euteleostomi</taxon>
        <taxon>Mammalia</taxon>
        <taxon>Eutheria</taxon>
        <taxon>Laurasiatheria</taxon>
        <taxon>Artiodactyla</taxon>
        <taxon>Tylopoda</taxon>
        <taxon>Camelidae</taxon>
        <taxon>Camelus</taxon>
    </lineage>
</organism>
<evidence type="ECO:0000256" key="7">
    <source>
        <dbReference type="ARBA" id="ARBA00070377"/>
    </source>
</evidence>
<feature type="region of interest" description="Disordered" evidence="8">
    <location>
        <begin position="1"/>
        <end position="95"/>
    </location>
</feature>
<evidence type="ECO:0000256" key="5">
    <source>
        <dbReference type="ARBA" id="ARBA00023128"/>
    </source>
</evidence>
<evidence type="ECO:0000313" key="10">
    <source>
        <dbReference type="RefSeq" id="XP_010971607.1"/>
    </source>
</evidence>
<keyword evidence="3" id="KW-0067">ATP-binding</keyword>
<dbReference type="RefSeq" id="XP_010971607.1">
    <property type="nucleotide sequence ID" value="XM_010973305.2"/>
</dbReference>
<name>A0A9W3FEV3_CAMBA</name>